<comment type="caution">
    <text evidence="2">The sequence shown here is derived from an EMBL/GenBank/DDBJ whole genome shotgun (WGS) entry which is preliminary data.</text>
</comment>
<organism evidence="2 3">
    <name type="scientific">Nocardia terpenica</name>
    <dbReference type="NCBI Taxonomy" id="455432"/>
    <lineage>
        <taxon>Bacteria</taxon>
        <taxon>Bacillati</taxon>
        <taxon>Actinomycetota</taxon>
        <taxon>Actinomycetes</taxon>
        <taxon>Mycobacteriales</taxon>
        <taxon>Nocardiaceae</taxon>
        <taxon>Nocardia</taxon>
    </lineage>
</organism>
<feature type="region of interest" description="Disordered" evidence="1">
    <location>
        <begin position="79"/>
        <end position="99"/>
    </location>
</feature>
<dbReference type="STRING" id="455432.AWN90_41215"/>
<gene>
    <name evidence="2" type="ORF">AWN90_41215</name>
</gene>
<feature type="compositionally biased region" description="Basic and acidic residues" evidence="1">
    <location>
        <begin position="87"/>
        <end position="99"/>
    </location>
</feature>
<evidence type="ECO:0000256" key="1">
    <source>
        <dbReference type="SAM" id="MobiDB-lite"/>
    </source>
</evidence>
<dbReference type="Proteomes" id="UP000076512">
    <property type="component" value="Unassembled WGS sequence"/>
</dbReference>
<protein>
    <submittedName>
        <fullName evidence="2">Uncharacterized protein</fullName>
    </submittedName>
</protein>
<evidence type="ECO:0000313" key="2">
    <source>
        <dbReference type="EMBL" id="KZM70947.1"/>
    </source>
</evidence>
<dbReference type="AlphaFoldDB" id="A0A164K210"/>
<sequence length="99" mass="10423">MRTDLALRAGALLRSGTPESDVRQALSLWLAKPHLGPGALASLVSEVVRTRSRPAPTGPGEGAATMKARGWLALGAQLAPDPSTPLIDRKPHDQKAIQQ</sequence>
<proteinExistence type="predicted"/>
<name>A0A164K210_9NOCA</name>
<reference evidence="2 3" key="1">
    <citation type="submission" date="2016-04" db="EMBL/GenBank/DDBJ databases">
        <authorList>
            <person name="Evans L.H."/>
            <person name="Alamgir A."/>
            <person name="Owens N."/>
            <person name="Weber N.D."/>
            <person name="Virtaneva K."/>
            <person name="Barbian K."/>
            <person name="Babar A."/>
            <person name="Rosenke K."/>
        </authorList>
    </citation>
    <scope>NUCLEOTIDE SEQUENCE [LARGE SCALE GENOMIC DNA]</scope>
    <source>
        <strain evidence="2 3">IFM 0406</strain>
    </source>
</reference>
<keyword evidence="3" id="KW-1185">Reference proteome</keyword>
<dbReference type="EMBL" id="LWGR01000013">
    <property type="protein sequence ID" value="KZM70947.1"/>
    <property type="molecule type" value="Genomic_DNA"/>
</dbReference>
<evidence type="ECO:0000313" key="3">
    <source>
        <dbReference type="Proteomes" id="UP000076512"/>
    </source>
</evidence>
<accession>A0A164K210</accession>